<sequence length="170" mass="19443">MSIRVRVIFILCGIFLIPGVLTAAKITEEFYEPEENESVQDEMESMEEIIEEPLSIEEFETKSATCKGKQPVIKLQNEFPCGSYPQIIKIDGLNQFYQLNRCTGYVGEKHKCKAVKQNPVYFKDPYRGGCIKMFNETQCQRGCKRKLQCSPTQTFTAASCSCTAKKYYVK</sequence>
<organism evidence="2 3">
    <name type="scientific">Actinia tenebrosa</name>
    <name type="common">Australian red waratah sea anemone</name>
    <dbReference type="NCBI Taxonomy" id="6105"/>
    <lineage>
        <taxon>Eukaryota</taxon>
        <taxon>Metazoa</taxon>
        <taxon>Cnidaria</taxon>
        <taxon>Anthozoa</taxon>
        <taxon>Hexacorallia</taxon>
        <taxon>Actiniaria</taxon>
        <taxon>Actiniidae</taxon>
        <taxon>Actinia</taxon>
    </lineage>
</organism>
<feature type="chain" id="PRO_5027790616" evidence="1">
    <location>
        <begin position="24"/>
        <end position="170"/>
    </location>
</feature>
<dbReference type="Proteomes" id="UP000515163">
    <property type="component" value="Unplaced"/>
</dbReference>
<evidence type="ECO:0000256" key="1">
    <source>
        <dbReference type="SAM" id="SignalP"/>
    </source>
</evidence>
<dbReference type="KEGG" id="aten:116301584"/>
<name>A0A6P8IIG8_ACTTE</name>
<accession>A0A6P8IIG8</accession>
<keyword evidence="1" id="KW-0732">Signal</keyword>
<dbReference type="InParanoid" id="A0A6P8IIG8"/>
<dbReference type="AlphaFoldDB" id="A0A6P8IIG8"/>
<dbReference type="GeneID" id="116301584"/>
<reference evidence="3" key="1">
    <citation type="submission" date="2025-08" db="UniProtKB">
        <authorList>
            <consortium name="RefSeq"/>
        </authorList>
    </citation>
    <scope>IDENTIFICATION</scope>
</reference>
<dbReference type="RefSeq" id="XP_031566524.1">
    <property type="nucleotide sequence ID" value="XM_031710664.1"/>
</dbReference>
<evidence type="ECO:0000313" key="3">
    <source>
        <dbReference type="RefSeq" id="XP_031566524.1"/>
    </source>
</evidence>
<protein>
    <submittedName>
        <fullName evidence="3">Uncharacterized protein LOC116301584</fullName>
    </submittedName>
</protein>
<keyword evidence="2" id="KW-1185">Reference proteome</keyword>
<proteinExistence type="predicted"/>
<evidence type="ECO:0000313" key="2">
    <source>
        <dbReference type="Proteomes" id="UP000515163"/>
    </source>
</evidence>
<feature type="signal peptide" evidence="1">
    <location>
        <begin position="1"/>
        <end position="23"/>
    </location>
</feature>
<dbReference type="OrthoDB" id="10321330at2759"/>
<gene>
    <name evidence="3" type="primary">LOC116301584</name>
</gene>